<dbReference type="GO" id="GO:0004672">
    <property type="term" value="F:protein kinase activity"/>
    <property type="evidence" value="ECO:0007669"/>
    <property type="project" value="InterPro"/>
</dbReference>
<comment type="subcellular location">
    <subcellularLocation>
        <location evidence="1">Chromosome</location>
        <location evidence="1">Centromere</location>
        <location evidence="1">Kinetochore</location>
    </subcellularLocation>
</comment>
<dbReference type="PROSITE" id="PS50011">
    <property type="entry name" value="PROTEIN_KINASE_DOM"/>
    <property type="match status" value="1"/>
</dbReference>
<gene>
    <name evidence="8" type="ORF">LSH36_351g02028</name>
</gene>
<dbReference type="AlphaFoldDB" id="A0AAD9JF51"/>
<evidence type="ECO:0000259" key="7">
    <source>
        <dbReference type="PROSITE" id="PS51489"/>
    </source>
</evidence>
<dbReference type="EMBL" id="JAODUP010000351">
    <property type="protein sequence ID" value="KAK2151784.1"/>
    <property type="molecule type" value="Genomic_DNA"/>
</dbReference>
<feature type="region of interest" description="Disordered" evidence="5">
    <location>
        <begin position="580"/>
        <end position="601"/>
    </location>
</feature>
<dbReference type="InterPro" id="IPR008271">
    <property type="entry name" value="Ser/Thr_kinase_AS"/>
</dbReference>
<dbReference type="GO" id="GO:0005524">
    <property type="term" value="F:ATP binding"/>
    <property type="evidence" value="ECO:0007669"/>
    <property type="project" value="InterPro"/>
</dbReference>
<organism evidence="8 9">
    <name type="scientific">Paralvinella palmiformis</name>
    <dbReference type="NCBI Taxonomy" id="53620"/>
    <lineage>
        <taxon>Eukaryota</taxon>
        <taxon>Metazoa</taxon>
        <taxon>Spiralia</taxon>
        <taxon>Lophotrochozoa</taxon>
        <taxon>Annelida</taxon>
        <taxon>Polychaeta</taxon>
        <taxon>Sedentaria</taxon>
        <taxon>Canalipalpata</taxon>
        <taxon>Terebellida</taxon>
        <taxon>Terebelliformia</taxon>
        <taxon>Alvinellidae</taxon>
        <taxon>Paralvinella</taxon>
    </lineage>
</organism>
<dbReference type="SUPFAM" id="SSF56112">
    <property type="entry name" value="Protein kinase-like (PK-like)"/>
    <property type="match status" value="1"/>
</dbReference>
<dbReference type="Pfam" id="PF08311">
    <property type="entry name" value="Mad3_BUB1_I"/>
    <property type="match status" value="1"/>
</dbReference>
<comment type="caution">
    <text evidence="8">The sequence shown here is derived from an EMBL/GenBank/DDBJ whole genome shotgun (WGS) entry which is preliminary data.</text>
</comment>
<dbReference type="InterPro" id="IPR013212">
    <property type="entry name" value="Mad3/Bub1_I"/>
</dbReference>
<sequence>MAQSSQSCLDENGLELIKENILPLRSGTCRNKSDLTPNFIPSADYMTTIKERIQEFETALRTYIGSDPLQIWVRYIGWLEQTFPKGGKESHINEILQKCVTTFKGEQCYNNDTRYLSIWIRFANICDDPLEIYKYMFDNKIGYKLASFYEAWGSELERIGKTDEADKVYTQGIVNGAKPQDLLIRRQSEFNEHLSKSLGPSSTGDVKVPSYPDHASLKISQNFNIPSVTHPKFQILKNDSTDLLNQVTQRNTPVMNHSDFSSASKQDSHIRADNDMPVTAKIPENPLYHIQNYIITEPGIMVMYPKDKVYCGGAEFQLEEVRAFRWMEKLRRVEETLMKEEIVRQREQIRIQSEQNRVLCERVHLQQEQRKLETNLSSLRVRSQEVDKHVPLKDKVPMMILHDNKSHHCATDMSILQTSMIDSTAELLGLNIFPDNRTTSLTLNTSSVTPSTASITLNRTGSSQSLHDQTTPNLSLHATPNSGSINNTKEPLSTTIHTEQAMSAVLGMFNQSIDLHRQFGWNSEQNVDLMETEPTPVNVIEANWLVICLSFRPALERPRTAVTAGPALGLRTVHSDVLQKESFQDESQQRRSTREQSQLTQPVSCFEEGEAEMEGIENLPSEMTFLPSVCSTQNFTKLVQSEHRTIPYDDASVAAEVPKTSVTALQQDALINNVTSNCNSINSQYLNGTAMSHKYVNNSNMTMTVGSTSNMSHSSNMSRIPKMAESLHSSKEDTTMGLSKTGQLLSGKSFHSINVDDYQPPINDNKIQEMMDQSIAIDPNNPFDPDLINTFLAKLTHPLSGQPNYHSLGGKMPDIISGKSLCLVKKHLGEGSFAKVYLVERKLSGKKFQLEVMKVQKPACLWEYYICTELRTRLENLNVPVDVDVVNIHKSSHERLMDGVFLLLVLDLLYIIEMMHKCHIIHGDIKPDNILLTNIPEIDPNCSVQEFLDTKPLLIKLIDFGQSIDMKMFPEGTTFSVPIETSGFKCIEMKTNRPWTYQTDLFGMIGTIHVLSFLKYMNVYQANGVWRMTSKFKRFNVGFEVLQNMFSDLLSIPSCDQLPDLGQYRKQVEELTCREMWNALCAVIPRGFWDTSLGFGRLERKDESLTLRCLDIDNLKLVLCS</sequence>
<reference evidence="8" key="1">
    <citation type="journal article" date="2023" name="Mol. Biol. Evol.">
        <title>Third-Generation Sequencing Reveals the Adaptive Role of the Epigenome in Three Deep-Sea Polychaetes.</title>
        <authorList>
            <person name="Perez M."/>
            <person name="Aroh O."/>
            <person name="Sun Y."/>
            <person name="Lan Y."/>
            <person name="Juniper S.K."/>
            <person name="Young C.R."/>
            <person name="Angers B."/>
            <person name="Qian P.Y."/>
        </authorList>
    </citation>
    <scope>NUCLEOTIDE SEQUENCE</scope>
    <source>
        <strain evidence="8">P08H-3</strain>
    </source>
</reference>
<keyword evidence="3" id="KW-0995">Kinetochore</keyword>
<evidence type="ECO:0000313" key="8">
    <source>
        <dbReference type="EMBL" id="KAK2151784.1"/>
    </source>
</evidence>
<dbReference type="PANTHER" id="PTHR14030:SF4">
    <property type="entry name" value="BUB1 KINASE, ISOFORM A-RELATED"/>
    <property type="match status" value="1"/>
</dbReference>
<dbReference type="InterPro" id="IPR011009">
    <property type="entry name" value="Kinase-like_dom_sf"/>
</dbReference>
<dbReference type="Gene3D" id="6.10.130.20">
    <property type="match status" value="1"/>
</dbReference>
<keyword evidence="4" id="KW-0137">Centromere</keyword>
<dbReference type="SMART" id="SM00777">
    <property type="entry name" value="Mad3_BUB1_I"/>
    <property type="match status" value="1"/>
</dbReference>
<dbReference type="FunFam" id="1.25.40.430:FF:000003">
    <property type="entry name" value="Checkpoint serine/threonine-protein kinase BUB1"/>
    <property type="match status" value="1"/>
</dbReference>
<evidence type="ECO:0000256" key="5">
    <source>
        <dbReference type="SAM" id="MobiDB-lite"/>
    </source>
</evidence>
<evidence type="ECO:0008006" key="10">
    <source>
        <dbReference type="Google" id="ProtNLM"/>
    </source>
</evidence>
<keyword evidence="9" id="KW-1185">Reference proteome</keyword>
<name>A0AAD9JF51_9ANNE</name>
<proteinExistence type="predicted"/>
<dbReference type="GO" id="GO:0051754">
    <property type="term" value="P:meiotic sister chromatid cohesion, centromeric"/>
    <property type="evidence" value="ECO:0007669"/>
    <property type="project" value="TreeGrafter"/>
</dbReference>
<feature type="domain" description="Protein kinase" evidence="6">
    <location>
        <begin position="822"/>
        <end position="1121"/>
    </location>
</feature>
<evidence type="ECO:0000313" key="9">
    <source>
        <dbReference type="Proteomes" id="UP001208570"/>
    </source>
</evidence>
<protein>
    <recommendedName>
        <fullName evidence="10">Mitotic checkpoint serine/threonine-protein kinase BUB1</fullName>
    </recommendedName>
</protein>
<keyword evidence="2" id="KW-0158">Chromosome</keyword>
<dbReference type="Gene3D" id="1.10.510.10">
    <property type="entry name" value="Transferase(Phosphotransferase) domain 1"/>
    <property type="match status" value="2"/>
</dbReference>
<evidence type="ECO:0000256" key="2">
    <source>
        <dbReference type="ARBA" id="ARBA00022454"/>
    </source>
</evidence>
<evidence type="ECO:0000256" key="3">
    <source>
        <dbReference type="ARBA" id="ARBA00022838"/>
    </source>
</evidence>
<feature type="domain" description="BUB1 N-terminal" evidence="7">
    <location>
        <begin position="56"/>
        <end position="213"/>
    </location>
</feature>
<accession>A0AAD9JF51</accession>
<dbReference type="InterPro" id="IPR000719">
    <property type="entry name" value="Prot_kinase_dom"/>
</dbReference>
<dbReference type="PROSITE" id="PS00108">
    <property type="entry name" value="PROTEIN_KINASE_ST"/>
    <property type="match status" value="1"/>
</dbReference>
<dbReference type="GO" id="GO:0007094">
    <property type="term" value="P:mitotic spindle assembly checkpoint signaling"/>
    <property type="evidence" value="ECO:0007669"/>
    <property type="project" value="InterPro"/>
</dbReference>
<dbReference type="Pfam" id="PF00069">
    <property type="entry name" value="Pkinase"/>
    <property type="match status" value="1"/>
</dbReference>
<dbReference type="PROSITE" id="PS51489">
    <property type="entry name" value="BUB1_N"/>
    <property type="match status" value="1"/>
</dbReference>
<dbReference type="PANTHER" id="PTHR14030">
    <property type="entry name" value="MITOTIC CHECKPOINT SERINE/THREONINE-PROTEIN KINASE BUB1"/>
    <property type="match status" value="1"/>
</dbReference>
<dbReference type="InterPro" id="IPR015661">
    <property type="entry name" value="Bub1/Mad3"/>
</dbReference>
<evidence type="ECO:0000256" key="4">
    <source>
        <dbReference type="ARBA" id="ARBA00023328"/>
    </source>
</evidence>
<dbReference type="GO" id="GO:0000776">
    <property type="term" value="C:kinetochore"/>
    <property type="evidence" value="ECO:0007669"/>
    <property type="project" value="UniProtKB-KW"/>
</dbReference>
<dbReference type="SMART" id="SM00220">
    <property type="entry name" value="S_TKc"/>
    <property type="match status" value="1"/>
</dbReference>
<dbReference type="GO" id="GO:0032991">
    <property type="term" value="C:protein-containing complex"/>
    <property type="evidence" value="ECO:0007669"/>
    <property type="project" value="UniProtKB-ARBA"/>
</dbReference>
<dbReference type="GO" id="GO:0005634">
    <property type="term" value="C:nucleus"/>
    <property type="evidence" value="ECO:0007669"/>
    <property type="project" value="TreeGrafter"/>
</dbReference>
<feature type="compositionally biased region" description="Basic and acidic residues" evidence="5">
    <location>
        <begin position="580"/>
        <end position="594"/>
    </location>
</feature>
<evidence type="ECO:0000259" key="6">
    <source>
        <dbReference type="PROSITE" id="PS50011"/>
    </source>
</evidence>
<dbReference type="Gene3D" id="1.25.40.430">
    <property type="match status" value="1"/>
</dbReference>
<dbReference type="Proteomes" id="UP001208570">
    <property type="component" value="Unassembled WGS sequence"/>
</dbReference>
<evidence type="ECO:0000256" key="1">
    <source>
        <dbReference type="ARBA" id="ARBA00004629"/>
    </source>
</evidence>